<organism evidence="2 3">
    <name type="scientific">Caldimonas mangrovi</name>
    <dbReference type="NCBI Taxonomy" id="2944811"/>
    <lineage>
        <taxon>Bacteria</taxon>
        <taxon>Pseudomonadati</taxon>
        <taxon>Pseudomonadota</taxon>
        <taxon>Betaproteobacteria</taxon>
        <taxon>Burkholderiales</taxon>
        <taxon>Sphaerotilaceae</taxon>
        <taxon>Caldimonas</taxon>
    </lineage>
</organism>
<dbReference type="Gene3D" id="1.10.260.40">
    <property type="entry name" value="lambda repressor-like DNA-binding domains"/>
    <property type="match status" value="1"/>
</dbReference>
<dbReference type="InterPro" id="IPR010982">
    <property type="entry name" value="Lambda_DNA-bd_dom_sf"/>
</dbReference>
<dbReference type="PROSITE" id="PS50943">
    <property type="entry name" value="HTH_CROC1"/>
    <property type="match status" value="1"/>
</dbReference>
<dbReference type="SMART" id="SM00530">
    <property type="entry name" value="HTH_XRE"/>
    <property type="match status" value="1"/>
</dbReference>
<evidence type="ECO:0000259" key="1">
    <source>
        <dbReference type="PROSITE" id="PS50943"/>
    </source>
</evidence>
<proteinExistence type="predicted"/>
<dbReference type="Proteomes" id="UP001165541">
    <property type="component" value="Unassembled WGS sequence"/>
</dbReference>
<dbReference type="InterPro" id="IPR001387">
    <property type="entry name" value="Cro/C1-type_HTH"/>
</dbReference>
<dbReference type="Pfam" id="PF01381">
    <property type="entry name" value="HTH_3"/>
    <property type="match status" value="1"/>
</dbReference>
<feature type="domain" description="HTH cro/C1-type" evidence="1">
    <location>
        <begin position="11"/>
        <end position="66"/>
    </location>
</feature>
<name>A0ABT0YP53_9BURK</name>
<dbReference type="RefSeq" id="WP_251778966.1">
    <property type="nucleotide sequence ID" value="NZ_JAMKFE010000007.1"/>
</dbReference>
<reference evidence="2" key="1">
    <citation type="submission" date="2022-05" db="EMBL/GenBank/DDBJ databases">
        <title>Schlegelella sp. nov., isolated from mangrove soil.</title>
        <authorList>
            <person name="Liu Y."/>
            <person name="Ge X."/>
            <person name="Liu W."/>
        </authorList>
    </citation>
    <scope>NUCLEOTIDE SEQUENCE</scope>
    <source>
        <strain evidence="2">S2-27</strain>
    </source>
</reference>
<sequence length="168" mass="18406">MLLLAELSRAVRSRRSDMGLTQSRLALLSGLSRATINQIENGSIKDLSLNRTARLLDVLGLSIDIGAARPRGAQPMAKTPASVLAARTASVSYRKELPPEVLKDALLSGQVPPQFKVHLNTLLEDASVNLLSRVVEELSADRGVERAQLWRNMRSMARQLGSLRGLWE</sequence>
<gene>
    <name evidence="2" type="ORF">M8A51_13335</name>
</gene>
<dbReference type="EMBL" id="JAMKFE010000007">
    <property type="protein sequence ID" value="MCM5680512.1"/>
    <property type="molecule type" value="Genomic_DNA"/>
</dbReference>
<evidence type="ECO:0000313" key="2">
    <source>
        <dbReference type="EMBL" id="MCM5680512.1"/>
    </source>
</evidence>
<accession>A0ABT0YP53</accession>
<evidence type="ECO:0000313" key="3">
    <source>
        <dbReference type="Proteomes" id="UP001165541"/>
    </source>
</evidence>
<protein>
    <submittedName>
        <fullName evidence="2">Helix-turn-helix domain-containing protein</fullName>
    </submittedName>
</protein>
<keyword evidence="3" id="KW-1185">Reference proteome</keyword>
<dbReference type="SUPFAM" id="SSF47413">
    <property type="entry name" value="lambda repressor-like DNA-binding domains"/>
    <property type="match status" value="1"/>
</dbReference>
<dbReference type="CDD" id="cd00093">
    <property type="entry name" value="HTH_XRE"/>
    <property type="match status" value="1"/>
</dbReference>
<comment type="caution">
    <text evidence="2">The sequence shown here is derived from an EMBL/GenBank/DDBJ whole genome shotgun (WGS) entry which is preliminary data.</text>
</comment>